<dbReference type="PANTHER" id="PTHR13354:SF9">
    <property type="entry name" value="LYSINE-SPECIFIC DEMETHYLASE RSBN1L"/>
    <property type="match status" value="1"/>
</dbReference>
<proteinExistence type="inferred from homology"/>
<feature type="region of interest" description="Disordered" evidence="2">
    <location>
        <begin position="137"/>
        <end position="178"/>
    </location>
</feature>
<feature type="compositionally biased region" description="Basic and acidic residues" evidence="2">
    <location>
        <begin position="153"/>
        <end position="170"/>
    </location>
</feature>
<accession>A0ABV0QBZ6</accession>
<name>A0ABV0QBZ6_9TELE</name>
<comment type="caution">
    <text evidence="3">The sequence shown here is derived from an EMBL/GenBank/DDBJ whole genome shotgun (WGS) entry which is preliminary data.</text>
</comment>
<dbReference type="InterPro" id="IPR026306">
    <property type="entry name" value="RSBN1/Dpy-2/CEP530"/>
</dbReference>
<dbReference type="EMBL" id="JAHRIN010008412">
    <property type="protein sequence ID" value="MEQ2193295.1"/>
    <property type="molecule type" value="Genomic_DNA"/>
</dbReference>
<evidence type="ECO:0000256" key="1">
    <source>
        <dbReference type="ARBA" id="ARBA00010560"/>
    </source>
</evidence>
<reference evidence="3 4" key="1">
    <citation type="submission" date="2021-06" db="EMBL/GenBank/DDBJ databases">
        <authorList>
            <person name="Palmer J.M."/>
        </authorList>
    </citation>
    <scope>NUCLEOTIDE SEQUENCE [LARGE SCALE GENOMIC DNA]</scope>
    <source>
        <strain evidence="3 4">XC_2019</strain>
        <tissue evidence="3">Muscle</tissue>
    </source>
</reference>
<sequence length="268" mass="30813">MRQISLVGAVDEEVGDYFPEFLSLLEESPFLKILGLYATRFSNLLQSMPRTSEPREVLFEDRTRAHADHIGQGFERQTTAAVGLRREGIRYARIRLCHDDIYFIPRNVVHQFKTVAAVCSLAWHVRLQQYHQEQGEEEQAKLKEEETVTVADEQAREENRETDVQQRIKEESEEMDVAEKRTLLTDKEEEHDDRSLMPRGEGCTCSNTHPSTPLRCFLLPFPLSCPNPIFLISLLSFPKALCPVLRIPMSSALLTLSSVRVVRPIRFT</sequence>
<evidence type="ECO:0000313" key="3">
    <source>
        <dbReference type="EMBL" id="MEQ2193295.1"/>
    </source>
</evidence>
<protein>
    <submittedName>
        <fullName evidence="3">Uncharacterized protein</fullName>
    </submittedName>
</protein>
<gene>
    <name evidence="3" type="ORF">XENOCAPTIV_028754</name>
</gene>
<dbReference type="PANTHER" id="PTHR13354">
    <property type="entry name" value="ROUND SPERMATID BASIC PROTEIN 1"/>
    <property type="match status" value="1"/>
</dbReference>
<comment type="similarity">
    <text evidence="1">Belongs to the round spermatid basic protein 1 family.</text>
</comment>
<evidence type="ECO:0000313" key="4">
    <source>
        <dbReference type="Proteomes" id="UP001434883"/>
    </source>
</evidence>
<evidence type="ECO:0000256" key="2">
    <source>
        <dbReference type="SAM" id="MobiDB-lite"/>
    </source>
</evidence>
<keyword evidence="4" id="KW-1185">Reference proteome</keyword>
<organism evidence="3 4">
    <name type="scientific">Xenoophorus captivus</name>
    <dbReference type="NCBI Taxonomy" id="1517983"/>
    <lineage>
        <taxon>Eukaryota</taxon>
        <taxon>Metazoa</taxon>
        <taxon>Chordata</taxon>
        <taxon>Craniata</taxon>
        <taxon>Vertebrata</taxon>
        <taxon>Euteleostomi</taxon>
        <taxon>Actinopterygii</taxon>
        <taxon>Neopterygii</taxon>
        <taxon>Teleostei</taxon>
        <taxon>Neoteleostei</taxon>
        <taxon>Acanthomorphata</taxon>
        <taxon>Ovalentaria</taxon>
        <taxon>Atherinomorphae</taxon>
        <taxon>Cyprinodontiformes</taxon>
        <taxon>Goodeidae</taxon>
        <taxon>Xenoophorus</taxon>
    </lineage>
</organism>
<dbReference type="Proteomes" id="UP001434883">
    <property type="component" value="Unassembled WGS sequence"/>
</dbReference>